<dbReference type="InterPro" id="IPR041664">
    <property type="entry name" value="AAA_16"/>
</dbReference>
<protein>
    <recommendedName>
        <fullName evidence="1">Orc1-like AAA ATPase domain-containing protein</fullName>
    </recommendedName>
</protein>
<dbReference type="Gene3D" id="3.40.50.300">
    <property type="entry name" value="P-loop containing nucleotide triphosphate hydrolases"/>
    <property type="match status" value="1"/>
</dbReference>
<gene>
    <name evidence="2" type="ORF">WJX84_007956</name>
</gene>
<comment type="caution">
    <text evidence="2">The sequence shown here is derived from an EMBL/GenBank/DDBJ whole genome shotgun (WGS) entry which is preliminary data.</text>
</comment>
<evidence type="ECO:0000313" key="2">
    <source>
        <dbReference type="EMBL" id="KAK9848173.1"/>
    </source>
</evidence>
<dbReference type="PANTHER" id="PTHR36168:SF1">
    <property type="entry name" value="ORC1-LIKE AAA ATPASE DOMAIN-CONTAINING PROTEIN"/>
    <property type="match status" value="1"/>
</dbReference>
<proteinExistence type="predicted"/>
<dbReference type="EMBL" id="JALJOV010001417">
    <property type="protein sequence ID" value="KAK9848173.1"/>
    <property type="molecule type" value="Genomic_DNA"/>
</dbReference>
<accession>A0AAW1SNQ8</accession>
<evidence type="ECO:0000313" key="3">
    <source>
        <dbReference type="Proteomes" id="UP001485043"/>
    </source>
</evidence>
<dbReference type="Pfam" id="PF13191">
    <property type="entry name" value="AAA_16"/>
    <property type="match status" value="1"/>
</dbReference>
<name>A0AAW1SNQ8_9CHLO</name>
<sequence>MPPKRSRSLRSSGRLSRLSFCKVCGMLMLQQAGDWINAQPEWLQTTIKTGAGVYLSASGYSRLRQHLVYRRVEQGSCSLPPSRTLKSGRFLPRDEATKSIKRIFAPSPSAMHSLFYYISGPPGGGKSCLVQQAASENKAGVICVSAGSKPSQFGQDLAGAIHLLEQLPNPLMLAFDLLTSFGLSDSSREAKSQLDNTLEAFASAATRFQRKMGRPAVLVIDDASRLGREDFWEDMMETATQWANEGIVRTVFVSSDDALIQSISSRSRCCRTGSYEVLDVSDMEAHAFLQASGLKRLDAEHIVQSVGGRLMSLVASCESLEQGASIQDVAAAWRADAEEQYQQAGLLDNSPQRIAGLGVVRALLAAEAAGKQGISNRLWNQLVPEPSDKVALLQANVFAKRHQDRRIVFENQAVRQYASTLELDAQDAKHAVAGTEHGPSGDALEVM</sequence>
<feature type="domain" description="Orc1-like AAA ATPase" evidence="1">
    <location>
        <begin position="90"/>
        <end position="226"/>
    </location>
</feature>
<reference evidence="2 3" key="1">
    <citation type="journal article" date="2024" name="Nat. Commun.">
        <title>Phylogenomics reveals the evolutionary origins of lichenization in chlorophyte algae.</title>
        <authorList>
            <person name="Puginier C."/>
            <person name="Libourel C."/>
            <person name="Otte J."/>
            <person name="Skaloud P."/>
            <person name="Haon M."/>
            <person name="Grisel S."/>
            <person name="Petersen M."/>
            <person name="Berrin J.G."/>
            <person name="Delaux P.M."/>
            <person name="Dal Grande F."/>
            <person name="Keller J."/>
        </authorList>
    </citation>
    <scope>NUCLEOTIDE SEQUENCE [LARGE SCALE GENOMIC DNA]</scope>
    <source>
        <strain evidence="2 3">SAG 2523</strain>
    </source>
</reference>
<organism evidence="2 3">
    <name type="scientific">Apatococcus fuscideae</name>
    <dbReference type="NCBI Taxonomy" id="2026836"/>
    <lineage>
        <taxon>Eukaryota</taxon>
        <taxon>Viridiplantae</taxon>
        <taxon>Chlorophyta</taxon>
        <taxon>core chlorophytes</taxon>
        <taxon>Trebouxiophyceae</taxon>
        <taxon>Chlorellales</taxon>
        <taxon>Chlorellaceae</taxon>
        <taxon>Apatococcus</taxon>
    </lineage>
</organism>
<dbReference type="SUPFAM" id="SSF52540">
    <property type="entry name" value="P-loop containing nucleoside triphosphate hydrolases"/>
    <property type="match status" value="1"/>
</dbReference>
<dbReference type="AlphaFoldDB" id="A0AAW1SNQ8"/>
<evidence type="ECO:0000259" key="1">
    <source>
        <dbReference type="Pfam" id="PF13191"/>
    </source>
</evidence>
<dbReference type="PANTHER" id="PTHR36168">
    <property type="entry name" value="CHROMOSOME 1, WHOLE GENOME SHOTGUN SEQUENCE"/>
    <property type="match status" value="1"/>
</dbReference>
<dbReference type="Proteomes" id="UP001485043">
    <property type="component" value="Unassembled WGS sequence"/>
</dbReference>
<dbReference type="InterPro" id="IPR027417">
    <property type="entry name" value="P-loop_NTPase"/>
</dbReference>
<keyword evidence="3" id="KW-1185">Reference proteome</keyword>